<keyword evidence="2" id="KW-1133">Transmembrane helix</keyword>
<organism evidence="3 4">
    <name type="scientific">Chlamydomonas incerta</name>
    <dbReference type="NCBI Taxonomy" id="51695"/>
    <lineage>
        <taxon>Eukaryota</taxon>
        <taxon>Viridiplantae</taxon>
        <taxon>Chlorophyta</taxon>
        <taxon>core chlorophytes</taxon>
        <taxon>Chlorophyceae</taxon>
        <taxon>CS clade</taxon>
        <taxon>Chlamydomonadales</taxon>
        <taxon>Chlamydomonadaceae</taxon>
        <taxon>Chlamydomonas</taxon>
    </lineage>
</organism>
<keyword evidence="2" id="KW-0472">Membrane</keyword>
<reference evidence="3" key="1">
    <citation type="journal article" date="2020" name="bioRxiv">
        <title>Comparative genomics of Chlamydomonas.</title>
        <authorList>
            <person name="Craig R.J."/>
            <person name="Hasan A.R."/>
            <person name="Ness R.W."/>
            <person name="Keightley P.D."/>
        </authorList>
    </citation>
    <scope>NUCLEOTIDE SEQUENCE</scope>
    <source>
        <strain evidence="3">SAG 7.73</strain>
    </source>
</reference>
<feature type="transmembrane region" description="Helical" evidence="2">
    <location>
        <begin position="6"/>
        <end position="26"/>
    </location>
</feature>
<keyword evidence="2" id="KW-0812">Transmembrane</keyword>
<dbReference type="EMBL" id="JAEHOC010000015">
    <property type="protein sequence ID" value="KAG2435173.1"/>
    <property type="molecule type" value="Genomic_DNA"/>
</dbReference>
<protein>
    <submittedName>
        <fullName evidence="3">Uncharacterized protein</fullName>
    </submittedName>
</protein>
<feature type="region of interest" description="Disordered" evidence="1">
    <location>
        <begin position="127"/>
        <end position="160"/>
    </location>
</feature>
<gene>
    <name evidence="3" type="ORF">HXX76_007257</name>
</gene>
<evidence type="ECO:0000256" key="2">
    <source>
        <dbReference type="SAM" id="Phobius"/>
    </source>
</evidence>
<name>A0A835SXY3_CHLIN</name>
<proteinExistence type="predicted"/>
<feature type="compositionally biased region" description="Low complexity" evidence="1">
    <location>
        <begin position="211"/>
        <end position="225"/>
    </location>
</feature>
<dbReference type="Proteomes" id="UP000650467">
    <property type="component" value="Unassembled WGS sequence"/>
</dbReference>
<feature type="region of interest" description="Disordered" evidence="1">
    <location>
        <begin position="348"/>
        <end position="368"/>
    </location>
</feature>
<sequence length="515" mass="51100">MEPAALQHALILACLVCASVACLRALRSLARRARRQQAARARVCAGSRVASLPAAAPKSATAVGAGTCAAAASLCKLAKQTTSLRGKCTSTLAKLPSGAAVAVSVVGDLASPASSAPCSVADSFESHSSGSSGISSPSDSDTESNGGRRLSTGSTCSTGSSTCARRVRAAGTSACSAGVSAAAPAAAPTAMAASPAATCSDASATTADTTTASSGSCSSGCSSAPSPRPGLRSALRRPQAPRAKAGYGPAARKTVKFSAEGDTICTPPTLEALGLLAAGARPVPVVPTAASPSPSSLAAAECPTAAAVRSLSAELPAGLSSEPTTVGASSSAPLPGTLSPASSLSLTSASVPSFRTPGQQRVQQALAEAKARHAHLGLQPLPAAWPLPPHAPGYEAELRAEEAARQRLQQAQEPQAPGRWERLAGSPNLPLSHQDSGLLALAYRAAPAAPELPAGSAEVVAEVEQEQGQPRRQDLGRRAGGAAAAAALREMMASEPLLLARVVARQQALSRALVG</sequence>
<dbReference type="AlphaFoldDB" id="A0A835SXY3"/>
<dbReference type="OrthoDB" id="10675257at2759"/>
<comment type="caution">
    <text evidence="3">The sequence shown here is derived from an EMBL/GenBank/DDBJ whole genome shotgun (WGS) entry which is preliminary data.</text>
</comment>
<keyword evidence="4" id="KW-1185">Reference proteome</keyword>
<feature type="region of interest" description="Disordered" evidence="1">
    <location>
        <begin position="211"/>
        <end position="252"/>
    </location>
</feature>
<accession>A0A835SXY3</accession>
<evidence type="ECO:0000313" key="4">
    <source>
        <dbReference type="Proteomes" id="UP000650467"/>
    </source>
</evidence>
<evidence type="ECO:0000256" key="1">
    <source>
        <dbReference type="SAM" id="MobiDB-lite"/>
    </source>
</evidence>
<evidence type="ECO:0000313" key="3">
    <source>
        <dbReference type="EMBL" id="KAG2435173.1"/>
    </source>
</evidence>